<proteinExistence type="predicted"/>
<organism evidence="1 2">
    <name type="scientific">Cerasicoccus arenae</name>
    <dbReference type="NCBI Taxonomy" id="424488"/>
    <lineage>
        <taxon>Bacteria</taxon>
        <taxon>Pseudomonadati</taxon>
        <taxon>Verrucomicrobiota</taxon>
        <taxon>Opitutia</taxon>
        <taxon>Puniceicoccales</taxon>
        <taxon>Cerasicoccaceae</taxon>
        <taxon>Cerasicoccus</taxon>
    </lineage>
</organism>
<reference evidence="1" key="1">
    <citation type="journal article" date="2014" name="Int. J. Syst. Evol. Microbiol.">
        <title>Complete genome sequence of Corynebacterium casei LMG S-19264T (=DSM 44701T), isolated from a smear-ripened cheese.</title>
        <authorList>
            <consortium name="US DOE Joint Genome Institute (JGI-PGF)"/>
            <person name="Walter F."/>
            <person name="Albersmeier A."/>
            <person name="Kalinowski J."/>
            <person name="Ruckert C."/>
        </authorList>
    </citation>
    <scope>NUCLEOTIDE SEQUENCE</scope>
    <source>
        <strain evidence="1">KCTC 12870</strain>
    </source>
</reference>
<reference evidence="1" key="2">
    <citation type="submission" date="2020-09" db="EMBL/GenBank/DDBJ databases">
        <authorList>
            <person name="Sun Q."/>
            <person name="Kim S."/>
        </authorList>
    </citation>
    <scope>NUCLEOTIDE SEQUENCE</scope>
    <source>
        <strain evidence="1">KCTC 12870</strain>
    </source>
</reference>
<dbReference type="RefSeq" id="WP_189514342.1">
    <property type="nucleotide sequence ID" value="NZ_BMXG01000010.1"/>
</dbReference>
<name>A0A8J3DBV3_9BACT</name>
<dbReference type="Proteomes" id="UP000642829">
    <property type="component" value="Unassembled WGS sequence"/>
</dbReference>
<protein>
    <submittedName>
        <fullName evidence="1">Uncharacterized protein</fullName>
    </submittedName>
</protein>
<accession>A0A8J3DBV3</accession>
<evidence type="ECO:0000313" key="1">
    <source>
        <dbReference type="EMBL" id="GHC02157.1"/>
    </source>
</evidence>
<dbReference type="AlphaFoldDB" id="A0A8J3DBV3"/>
<dbReference type="EMBL" id="BMXG01000010">
    <property type="protein sequence ID" value="GHC02157.1"/>
    <property type="molecule type" value="Genomic_DNA"/>
</dbReference>
<keyword evidence="2" id="KW-1185">Reference proteome</keyword>
<sequence>MITLPTEPSPESLRLNARHAVAITQSPYTGHSQAHAHPGRWWELEISLGEMHRDWAEAWIAAFIQLAAGETFVWGPRAVTDVDFAPPRGSITAVTISADTPTNAGVLYIDDGDFSPDGSSGGGISNWAIGDYLGIGGTLQKVLGPPTWNGSESRYELPVFPGLRTALSVDTAAELDNPTATFRLTAPAIDFFHHHYYGQDPITMAAVEAF</sequence>
<evidence type="ECO:0000313" key="2">
    <source>
        <dbReference type="Proteomes" id="UP000642829"/>
    </source>
</evidence>
<comment type="caution">
    <text evidence="1">The sequence shown here is derived from an EMBL/GenBank/DDBJ whole genome shotgun (WGS) entry which is preliminary data.</text>
</comment>
<gene>
    <name evidence="1" type="ORF">GCM10007047_18350</name>
</gene>